<evidence type="ECO:0000256" key="10">
    <source>
        <dbReference type="ARBA" id="ARBA00031028"/>
    </source>
</evidence>
<evidence type="ECO:0000256" key="7">
    <source>
        <dbReference type="ARBA" id="ARBA00022692"/>
    </source>
</evidence>
<dbReference type="GO" id="GO:0016020">
    <property type="term" value="C:membrane"/>
    <property type="evidence" value="ECO:0007669"/>
    <property type="project" value="UniProtKB-SubCell"/>
</dbReference>
<keyword evidence="9 13" id="KW-0472">Membrane</keyword>
<evidence type="ECO:0000256" key="5">
    <source>
        <dbReference type="ARBA" id="ARBA00021008"/>
    </source>
</evidence>
<feature type="transmembrane region" description="Helical" evidence="13">
    <location>
        <begin position="196"/>
        <end position="218"/>
    </location>
</feature>
<dbReference type="Pfam" id="PF00507">
    <property type="entry name" value="Oxidored_q4"/>
    <property type="match status" value="1"/>
</dbReference>
<evidence type="ECO:0000259" key="14">
    <source>
        <dbReference type="Pfam" id="PF00361"/>
    </source>
</evidence>
<dbReference type="InterPro" id="IPR001750">
    <property type="entry name" value="ND/Mrp_TM"/>
</dbReference>
<keyword evidence="8 13" id="KW-1133">Transmembrane helix</keyword>
<dbReference type="Gene3D" id="1.20.58.1610">
    <property type="entry name" value="NADH:ubiquinone/plastoquinone oxidoreductase, chain 3"/>
    <property type="match status" value="1"/>
</dbReference>
<dbReference type="EMBL" id="FMWP01000063">
    <property type="protein sequence ID" value="SCZ95433.1"/>
    <property type="molecule type" value="Genomic_DNA"/>
</dbReference>
<evidence type="ECO:0000256" key="6">
    <source>
        <dbReference type="ARBA" id="ARBA00022448"/>
    </source>
</evidence>
<accession>A0A2X0LHB2</accession>
<gene>
    <name evidence="15" type="ORF">BZ3500_MVSOF-1268-A1-R1_C042G00103</name>
</gene>
<comment type="similarity">
    <text evidence="3">Belongs to the complex I subunit 3 family.</text>
</comment>
<keyword evidence="6" id="KW-0813">Transport</keyword>
<evidence type="ECO:0000256" key="9">
    <source>
        <dbReference type="ARBA" id="ARBA00023136"/>
    </source>
</evidence>
<proteinExistence type="inferred from homology"/>
<sequence length="284" mass="31775">MLLGLAVSGQESIDGFLFYLIQYSLTSVNVFFVLLAFGYLYNSDNSGNRRKAKMKQDIQFISQLAGQFRQNPILALSMIICLFSMAGIPPLMGFFAKYAVLYSAIHNGYYFISLVAILTSVVSAAYYLRVVRVLYSSGKPEAEDSAAKPSSSSPAFFRWDQKGAPYSPVFSTKNGKENQVHTTNGYVNLRILMTMIILLFFVPVLVGILLALNILLAVHRPDSEKISAYESLYHFIVNPIYGQVRAPFAIQYYLVGILFLIFDLEIAVLYPLAVTLYQVTSYGF</sequence>
<evidence type="ECO:0000256" key="2">
    <source>
        <dbReference type="ARBA" id="ARBA00007012"/>
    </source>
</evidence>
<evidence type="ECO:0000256" key="3">
    <source>
        <dbReference type="ARBA" id="ARBA00008472"/>
    </source>
</evidence>
<feature type="transmembrane region" description="Helical" evidence="13">
    <location>
        <begin position="73"/>
        <end position="96"/>
    </location>
</feature>
<evidence type="ECO:0000256" key="11">
    <source>
        <dbReference type="ARBA" id="ARBA00031029"/>
    </source>
</evidence>
<evidence type="ECO:0000256" key="12">
    <source>
        <dbReference type="ARBA" id="ARBA00049551"/>
    </source>
</evidence>
<name>A0A2X0LHB2_9BASI</name>
<organism evidence="15 16">
    <name type="scientific">Microbotryum saponariae</name>
    <dbReference type="NCBI Taxonomy" id="289078"/>
    <lineage>
        <taxon>Eukaryota</taxon>
        <taxon>Fungi</taxon>
        <taxon>Dikarya</taxon>
        <taxon>Basidiomycota</taxon>
        <taxon>Pucciniomycotina</taxon>
        <taxon>Microbotryomycetes</taxon>
        <taxon>Microbotryales</taxon>
        <taxon>Microbotryaceae</taxon>
        <taxon>Microbotryum</taxon>
    </lineage>
</organism>
<feature type="domain" description="NADH:quinone oxidoreductase/Mrp antiporter transmembrane" evidence="14">
    <location>
        <begin position="1"/>
        <end position="122"/>
    </location>
</feature>
<evidence type="ECO:0000313" key="15">
    <source>
        <dbReference type="EMBL" id="SCZ95433.1"/>
    </source>
</evidence>
<evidence type="ECO:0000256" key="4">
    <source>
        <dbReference type="ARBA" id="ARBA00021007"/>
    </source>
</evidence>
<dbReference type="GO" id="GO:0008137">
    <property type="term" value="F:NADH dehydrogenase (ubiquinone) activity"/>
    <property type="evidence" value="ECO:0007669"/>
    <property type="project" value="UniProtKB-EC"/>
</dbReference>
<feature type="transmembrane region" description="Helical" evidence="13">
    <location>
        <begin position="252"/>
        <end position="277"/>
    </location>
</feature>
<reference evidence="16" key="1">
    <citation type="submission" date="2016-10" db="EMBL/GenBank/DDBJ databases">
        <authorList>
            <person name="Jeantristanb JTB J.-T."/>
            <person name="Ricardo R."/>
        </authorList>
    </citation>
    <scope>NUCLEOTIDE SEQUENCE [LARGE SCALE GENOMIC DNA]</scope>
</reference>
<dbReference type="InterPro" id="IPR000440">
    <property type="entry name" value="NADH_UbQ/plastoQ_OxRdtase_su3"/>
</dbReference>
<protein>
    <recommendedName>
        <fullName evidence="5">NADH-ubiquinone oxidoreductase chain 2</fullName>
    </recommendedName>
    <alternativeName>
        <fullName evidence="10">NADH dehydrogenase subunit 2</fullName>
    </alternativeName>
    <alternativeName>
        <fullName evidence="11">NADH dehydrogenase subunit 3</fullName>
    </alternativeName>
    <alternativeName>
        <fullName evidence="4">NADH-ubiquinone oxidoreductase chain 3</fullName>
    </alternativeName>
</protein>
<feature type="transmembrane region" description="Helical" evidence="13">
    <location>
        <begin position="108"/>
        <end position="128"/>
    </location>
</feature>
<keyword evidence="16" id="KW-1185">Reference proteome</keyword>
<dbReference type="Proteomes" id="UP000249723">
    <property type="component" value="Unassembled WGS sequence"/>
</dbReference>
<evidence type="ECO:0000313" key="16">
    <source>
        <dbReference type="Proteomes" id="UP000249723"/>
    </source>
</evidence>
<dbReference type="PANTHER" id="PTHR22773">
    <property type="entry name" value="NADH DEHYDROGENASE"/>
    <property type="match status" value="1"/>
</dbReference>
<dbReference type="STRING" id="289078.A0A2X0LHB2"/>
<evidence type="ECO:0000256" key="13">
    <source>
        <dbReference type="SAM" id="Phobius"/>
    </source>
</evidence>
<comment type="subcellular location">
    <subcellularLocation>
        <location evidence="1">Membrane</location>
        <topology evidence="1">Multi-pass membrane protein</topology>
    </subcellularLocation>
</comment>
<feature type="transmembrane region" description="Helical" evidence="13">
    <location>
        <begin position="20"/>
        <end position="41"/>
    </location>
</feature>
<evidence type="ECO:0000256" key="8">
    <source>
        <dbReference type="ARBA" id="ARBA00022989"/>
    </source>
</evidence>
<evidence type="ECO:0000256" key="1">
    <source>
        <dbReference type="ARBA" id="ARBA00004141"/>
    </source>
</evidence>
<keyword evidence="7 13" id="KW-0812">Transmembrane</keyword>
<dbReference type="Pfam" id="PF00361">
    <property type="entry name" value="Proton_antipo_M"/>
    <property type="match status" value="1"/>
</dbReference>
<comment type="similarity">
    <text evidence="2">Belongs to the complex I subunit 2 family.</text>
</comment>
<dbReference type="AlphaFoldDB" id="A0A2X0LHB2"/>
<comment type="catalytic activity">
    <reaction evidence="12">
        <text>a ubiquinone + NADH + 5 H(+)(in) = a ubiquinol + NAD(+) + 4 H(+)(out)</text>
        <dbReference type="Rhea" id="RHEA:29091"/>
        <dbReference type="Rhea" id="RHEA-COMP:9565"/>
        <dbReference type="Rhea" id="RHEA-COMP:9566"/>
        <dbReference type="ChEBI" id="CHEBI:15378"/>
        <dbReference type="ChEBI" id="CHEBI:16389"/>
        <dbReference type="ChEBI" id="CHEBI:17976"/>
        <dbReference type="ChEBI" id="CHEBI:57540"/>
        <dbReference type="ChEBI" id="CHEBI:57945"/>
        <dbReference type="EC" id="7.1.1.2"/>
    </reaction>
</comment>
<dbReference type="InterPro" id="IPR038430">
    <property type="entry name" value="NDAH_ubi_oxred_su3_sf"/>
</dbReference>